<dbReference type="PANTHER" id="PTHR33223">
    <property type="entry name" value="CCHC-TYPE DOMAIN-CONTAINING PROTEIN"/>
    <property type="match status" value="1"/>
</dbReference>
<evidence type="ECO:0000259" key="2">
    <source>
        <dbReference type="Pfam" id="PF03732"/>
    </source>
</evidence>
<sequence>MSDSDEQEDRDNLAAREIALAEQHEDPPDPNAAHNRANDGARHNEEVMGDFDSNPTLLIDRNPIQPPLLEGRSYEISPEIIGLVKQNQFQGVGLDPNAAHNRANDGARHNEEVMGDFDSNPTLLIDRNPIQPPLPEGRSYEISPEIIGLVKQNQFQGKPHENPLEHIDALEETCGTISAGGAPKEYLKCKLFSFTLTGKTLRWVKSLPAQSITTWKEYKVAFLGHFFTKQRANLLREKISSFQQGPVEPFHEALECFKDYTRECPNYGLSEGSLWNIFYRGISGKCRFSLDTASNGNFMTKTVTEAKILIENLASSDSDNFIGHERAVKAINSDPYRDGYSEIKAMMAEILRNQGREVERQREAYRVESTIIQDYFGDLIPNFQEEVNFVGIDGSAHREEAWKGSMMFLLKNHPMRRGMFMEEEIISNHLTREEWSQGAILKI</sequence>
<evidence type="ECO:0000313" key="4">
    <source>
        <dbReference type="Proteomes" id="UP000467841"/>
    </source>
</evidence>
<feature type="region of interest" description="Disordered" evidence="1">
    <location>
        <begin position="1"/>
        <end position="39"/>
    </location>
</feature>
<evidence type="ECO:0000313" key="3">
    <source>
        <dbReference type="EMBL" id="CAA7014624.1"/>
    </source>
</evidence>
<protein>
    <recommendedName>
        <fullName evidence="2">Retrotransposon gag domain-containing protein</fullName>
    </recommendedName>
</protein>
<evidence type="ECO:0000256" key="1">
    <source>
        <dbReference type="SAM" id="MobiDB-lite"/>
    </source>
</evidence>
<reference evidence="3" key="1">
    <citation type="submission" date="2020-01" db="EMBL/GenBank/DDBJ databases">
        <authorList>
            <person name="Mishra B."/>
        </authorList>
    </citation>
    <scope>NUCLEOTIDE SEQUENCE [LARGE SCALE GENOMIC DNA]</scope>
</reference>
<organism evidence="3 4">
    <name type="scientific">Microthlaspi erraticum</name>
    <dbReference type="NCBI Taxonomy" id="1685480"/>
    <lineage>
        <taxon>Eukaryota</taxon>
        <taxon>Viridiplantae</taxon>
        <taxon>Streptophyta</taxon>
        <taxon>Embryophyta</taxon>
        <taxon>Tracheophyta</taxon>
        <taxon>Spermatophyta</taxon>
        <taxon>Magnoliopsida</taxon>
        <taxon>eudicotyledons</taxon>
        <taxon>Gunneridae</taxon>
        <taxon>Pentapetalae</taxon>
        <taxon>rosids</taxon>
        <taxon>malvids</taxon>
        <taxon>Brassicales</taxon>
        <taxon>Brassicaceae</taxon>
        <taxon>Coluteocarpeae</taxon>
        <taxon>Microthlaspi</taxon>
    </lineage>
</organism>
<dbReference type="Proteomes" id="UP000467841">
    <property type="component" value="Unassembled WGS sequence"/>
</dbReference>
<feature type="domain" description="Retrotransposon gag" evidence="2">
    <location>
        <begin position="190"/>
        <end position="282"/>
    </location>
</feature>
<proteinExistence type="predicted"/>
<keyword evidence="4" id="KW-1185">Reference proteome</keyword>
<name>A0A6D2HEJ9_9BRAS</name>
<accession>A0A6D2HEJ9</accession>
<comment type="caution">
    <text evidence="3">The sequence shown here is derived from an EMBL/GenBank/DDBJ whole genome shotgun (WGS) entry which is preliminary data.</text>
</comment>
<dbReference type="InterPro" id="IPR005162">
    <property type="entry name" value="Retrotrans_gag_dom"/>
</dbReference>
<dbReference type="EMBL" id="CACVBM020000111">
    <property type="protein sequence ID" value="CAA7014624.1"/>
    <property type="molecule type" value="Genomic_DNA"/>
</dbReference>
<gene>
    <name evidence="3" type="ORF">MERR_LOCUS1859</name>
</gene>
<dbReference type="PANTHER" id="PTHR33223:SF11">
    <property type="entry name" value="ELEMENT PROTEIN, PUTATIVE-RELATED"/>
    <property type="match status" value="1"/>
</dbReference>
<dbReference type="OrthoDB" id="781595at2759"/>
<dbReference type="Pfam" id="PF03732">
    <property type="entry name" value="Retrotrans_gag"/>
    <property type="match status" value="1"/>
</dbReference>
<dbReference type="AlphaFoldDB" id="A0A6D2HEJ9"/>